<reference evidence="1" key="1">
    <citation type="submission" date="2018-04" db="EMBL/GenBank/DDBJ databases">
        <title>Whole genome sequencing of Hypsizygus marmoreus.</title>
        <authorList>
            <person name="Choi I.-G."/>
            <person name="Min B."/>
            <person name="Kim J.-G."/>
            <person name="Kim S."/>
            <person name="Oh Y.-L."/>
            <person name="Kong W.-S."/>
            <person name="Park H."/>
            <person name="Jeong J."/>
            <person name="Song E.-S."/>
        </authorList>
    </citation>
    <scope>NUCLEOTIDE SEQUENCE [LARGE SCALE GENOMIC DNA]</scope>
    <source>
        <strain evidence="1">51987-8</strain>
    </source>
</reference>
<protein>
    <submittedName>
        <fullName evidence="1">Uncharacterized protein</fullName>
    </submittedName>
</protein>
<dbReference type="AlphaFoldDB" id="A0A369J657"/>
<keyword evidence="2" id="KW-1185">Reference proteome</keyword>
<gene>
    <name evidence="1" type="ORF">Hypma_001167</name>
</gene>
<dbReference type="OrthoDB" id="74360at2759"/>
<sequence>MGGVGDVWRNLALHEVLTAFHVKSNTANGCVIRPPTTSAYPHRINVTRMAMLLMAETHALPPFFLQVLPRIAQDLDWKISRYCGWLTIIESRSSTYTMSTKNGWKALIEGVYSENVVPVAIAADSVHHFNSRGALRRSSDNMFTVSSDRLITHPDDAACRPILDGLLACQFKVNNGIVSTDFGLLTCDYAGGHYLDRKIRLMSGSAAERLTEMRLKSEEGSELTPDVLIFAYG</sequence>
<evidence type="ECO:0000313" key="1">
    <source>
        <dbReference type="EMBL" id="RDB17551.1"/>
    </source>
</evidence>
<dbReference type="EMBL" id="LUEZ02000110">
    <property type="protein sequence ID" value="RDB17551.1"/>
    <property type="molecule type" value="Genomic_DNA"/>
</dbReference>
<dbReference type="Proteomes" id="UP000076154">
    <property type="component" value="Unassembled WGS sequence"/>
</dbReference>
<evidence type="ECO:0000313" key="2">
    <source>
        <dbReference type="Proteomes" id="UP000076154"/>
    </source>
</evidence>
<proteinExistence type="predicted"/>
<dbReference type="STRING" id="39966.A0A369J657"/>
<organism evidence="1 2">
    <name type="scientific">Hypsizygus marmoreus</name>
    <name type="common">White beech mushroom</name>
    <name type="synonym">Agaricus marmoreus</name>
    <dbReference type="NCBI Taxonomy" id="39966"/>
    <lineage>
        <taxon>Eukaryota</taxon>
        <taxon>Fungi</taxon>
        <taxon>Dikarya</taxon>
        <taxon>Basidiomycota</taxon>
        <taxon>Agaricomycotina</taxon>
        <taxon>Agaricomycetes</taxon>
        <taxon>Agaricomycetidae</taxon>
        <taxon>Agaricales</taxon>
        <taxon>Tricholomatineae</taxon>
        <taxon>Lyophyllaceae</taxon>
        <taxon>Hypsizygus</taxon>
    </lineage>
</organism>
<dbReference type="InParanoid" id="A0A369J657"/>
<accession>A0A369J657</accession>
<name>A0A369J657_HYPMA</name>
<comment type="caution">
    <text evidence="1">The sequence shown here is derived from an EMBL/GenBank/DDBJ whole genome shotgun (WGS) entry which is preliminary data.</text>
</comment>